<reference evidence="1" key="1">
    <citation type="journal article" date="2020" name="New Phytol.">
        <title>Comparative genomics reveals dynamic genome evolution in host specialist ectomycorrhizal fungi.</title>
        <authorList>
            <person name="Lofgren L.A."/>
            <person name="Nguyen N.H."/>
            <person name="Vilgalys R."/>
            <person name="Ruytinx J."/>
            <person name="Liao H.L."/>
            <person name="Branco S."/>
            <person name="Kuo A."/>
            <person name="LaButti K."/>
            <person name="Lipzen A."/>
            <person name="Andreopoulos W."/>
            <person name="Pangilinan J."/>
            <person name="Riley R."/>
            <person name="Hundley H."/>
            <person name="Na H."/>
            <person name="Barry K."/>
            <person name="Grigoriev I.V."/>
            <person name="Stajich J.E."/>
            <person name="Kennedy P.G."/>
        </authorList>
    </citation>
    <scope>NUCLEOTIDE SEQUENCE</scope>
    <source>
        <strain evidence="1">FC423</strain>
    </source>
</reference>
<organism evidence="1 2">
    <name type="scientific">Suillus discolor</name>
    <dbReference type="NCBI Taxonomy" id="1912936"/>
    <lineage>
        <taxon>Eukaryota</taxon>
        <taxon>Fungi</taxon>
        <taxon>Dikarya</taxon>
        <taxon>Basidiomycota</taxon>
        <taxon>Agaricomycotina</taxon>
        <taxon>Agaricomycetes</taxon>
        <taxon>Agaricomycetidae</taxon>
        <taxon>Boletales</taxon>
        <taxon>Suillineae</taxon>
        <taxon>Suillaceae</taxon>
        <taxon>Suillus</taxon>
    </lineage>
</organism>
<evidence type="ECO:0000313" key="1">
    <source>
        <dbReference type="EMBL" id="KAG2112585.1"/>
    </source>
</evidence>
<dbReference type="RefSeq" id="XP_041295384.1">
    <property type="nucleotide sequence ID" value="XM_041441193.1"/>
</dbReference>
<accession>A0A9P7FD96</accession>
<gene>
    <name evidence="1" type="ORF">F5147DRAFT_771128</name>
</gene>
<dbReference type="Proteomes" id="UP000823399">
    <property type="component" value="Unassembled WGS sequence"/>
</dbReference>
<protein>
    <submittedName>
        <fullName evidence="1">Uncharacterized protein</fullName>
    </submittedName>
</protein>
<proteinExistence type="predicted"/>
<comment type="caution">
    <text evidence="1">The sequence shown here is derived from an EMBL/GenBank/DDBJ whole genome shotgun (WGS) entry which is preliminary data.</text>
</comment>
<dbReference type="GeneID" id="64703452"/>
<evidence type="ECO:0000313" key="2">
    <source>
        <dbReference type="Proteomes" id="UP000823399"/>
    </source>
</evidence>
<dbReference type="AlphaFoldDB" id="A0A9P7FD96"/>
<keyword evidence="2" id="KW-1185">Reference proteome</keyword>
<dbReference type="EMBL" id="JABBWM010000014">
    <property type="protein sequence ID" value="KAG2112585.1"/>
    <property type="molecule type" value="Genomic_DNA"/>
</dbReference>
<sequence>MRINILYTTVILTSRSSELVSLAHPPPFSLLPCSCSLVLLLIFNFPPPALIPLESTALLDHSGPLISASFSCTRIAPSHTSIDPLAGLDGVVGIVLLLLEAVGVIVSRLVLQGFFLLPACLYPSFSSSSASLKAPPAVVHCPHLSEPRQQLLTCTGRLRMVDMVYGTAWWTWWALSMQHLEIVVEPGSNANQTSRTRSAVFGPEFGQQLNLNLG</sequence>
<name>A0A9P7FD96_9AGAM</name>